<dbReference type="Proteomes" id="UP000295455">
    <property type="component" value="Unassembled WGS sequence"/>
</dbReference>
<reference evidence="8 9" key="1">
    <citation type="submission" date="2019-03" db="EMBL/GenBank/DDBJ databases">
        <title>Genomic Encyclopedia of Type Strains, Phase IV (KMG-IV): sequencing the most valuable type-strain genomes for metagenomic binning, comparative biology and taxonomic classification.</title>
        <authorList>
            <person name="Goeker M."/>
        </authorList>
    </citation>
    <scope>NUCLEOTIDE SEQUENCE [LARGE SCALE GENOMIC DNA]</scope>
    <source>
        <strain evidence="8 9">DSM 18792</strain>
    </source>
</reference>
<feature type="compositionally biased region" description="Polar residues" evidence="7">
    <location>
        <begin position="760"/>
        <end position="770"/>
    </location>
</feature>
<keyword evidence="2 6" id="KW-0813">Transport</keyword>
<keyword evidence="6" id="KW-0592">Phosphate transport</keyword>
<evidence type="ECO:0000256" key="3">
    <source>
        <dbReference type="ARBA" id="ARBA00022692"/>
    </source>
</evidence>
<feature type="transmembrane region" description="Helical" evidence="6">
    <location>
        <begin position="229"/>
        <end position="248"/>
    </location>
</feature>
<dbReference type="GO" id="GO:0016020">
    <property type="term" value="C:membrane"/>
    <property type="evidence" value="ECO:0007669"/>
    <property type="project" value="UniProtKB-SubCell"/>
</dbReference>
<dbReference type="PANTHER" id="PTHR11101">
    <property type="entry name" value="PHOSPHATE TRANSPORTER"/>
    <property type="match status" value="1"/>
</dbReference>
<evidence type="ECO:0000256" key="7">
    <source>
        <dbReference type="SAM" id="MobiDB-lite"/>
    </source>
</evidence>
<organism evidence="8 9">
    <name type="scientific">Mariniflexile fucanivorans</name>
    <dbReference type="NCBI Taxonomy" id="264023"/>
    <lineage>
        <taxon>Bacteria</taxon>
        <taxon>Pseudomonadati</taxon>
        <taxon>Bacteroidota</taxon>
        <taxon>Flavobacteriia</taxon>
        <taxon>Flavobacteriales</taxon>
        <taxon>Flavobacteriaceae</taxon>
        <taxon>Mariniflexile</taxon>
    </lineage>
</organism>
<dbReference type="EMBL" id="SLUP01000009">
    <property type="protein sequence ID" value="TCL63499.1"/>
    <property type="molecule type" value="Genomic_DNA"/>
</dbReference>
<keyword evidence="4 6" id="KW-1133">Transmembrane helix</keyword>
<feature type="transmembrane region" description="Helical" evidence="6">
    <location>
        <begin position="179"/>
        <end position="199"/>
    </location>
</feature>
<dbReference type="Pfam" id="PF01384">
    <property type="entry name" value="PHO4"/>
    <property type="match status" value="1"/>
</dbReference>
<feature type="transmembrane region" description="Helical" evidence="6">
    <location>
        <begin position="32"/>
        <end position="53"/>
    </location>
</feature>
<dbReference type="Gene3D" id="1.20.58.220">
    <property type="entry name" value="Phosphate transport system protein phou homolog 2, domain 2"/>
    <property type="match status" value="1"/>
</dbReference>
<evidence type="ECO:0000256" key="5">
    <source>
        <dbReference type="ARBA" id="ARBA00023136"/>
    </source>
</evidence>
<evidence type="ECO:0000256" key="6">
    <source>
        <dbReference type="RuleBase" id="RU363058"/>
    </source>
</evidence>
<feature type="transmembrane region" description="Helical" evidence="6">
    <location>
        <begin position="317"/>
        <end position="337"/>
    </location>
</feature>
<keyword evidence="5 6" id="KW-0472">Membrane</keyword>
<feature type="transmembrane region" description="Helical" evidence="6">
    <location>
        <begin position="145"/>
        <end position="167"/>
    </location>
</feature>
<feature type="region of interest" description="Disordered" evidence="7">
    <location>
        <begin position="760"/>
        <end position="781"/>
    </location>
</feature>
<feature type="transmembrane region" description="Helical" evidence="6">
    <location>
        <begin position="255"/>
        <end position="273"/>
    </location>
</feature>
<evidence type="ECO:0000256" key="2">
    <source>
        <dbReference type="ARBA" id="ARBA00022448"/>
    </source>
</evidence>
<comment type="similarity">
    <text evidence="6">Belongs to the inorganic phosphate transporter (PiT) (TC 2.A.20) family.</text>
</comment>
<accession>A0A4R1RCK4</accession>
<evidence type="ECO:0000313" key="9">
    <source>
        <dbReference type="Proteomes" id="UP000295455"/>
    </source>
</evidence>
<dbReference type="GO" id="GO:0035435">
    <property type="term" value="P:phosphate ion transmembrane transport"/>
    <property type="evidence" value="ECO:0007669"/>
    <property type="project" value="TreeGrafter"/>
</dbReference>
<comment type="subcellular location">
    <subcellularLocation>
        <location evidence="1 6">Membrane</location>
        <topology evidence="1 6">Multi-pass membrane protein</topology>
    </subcellularLocation>
</comment>
<feature type="transmembrane region" description="Helical" evidence="6">
    <location>
        <begin position="73"/>
        <end position="94"/>
    </location>
</feature>
<feature type="transmembrane region" description="Helical" evidence="6">
    <location>
        <begin position="504"/>
        <end position="522"/>
    </location>
</feature>
<protein>
    <recommendedName>
        <fullName evidence="6">Phosphate transporter</fullName>
    </recommendedName>
</protein>
<dbReference type="GO" id="GO:0005315">
    <property type="term" value="F:phosphate transmembrane transporter activity"/>
    <property type="evidence" value="ECO:0007669"/>
    <property type="project" value="InterPro"/>
</dbReference>
<feature type="transmembrane region" description="Helical" evidence="6">
    <location>
        <begin position="473"/>
        <end position="498"/>
    </location>
</feature>
<dbReference type="InterPro" id="IPR038078">
    <property type="entry name" value="PhoU-like_sf"/>
</dbReference>
<proteinExistence type="inferred from homology"/>
<keyword evidence="9" id="KW-1185">Reference proteome</keyword>
<dbReference type="PANTHER" id="PTHR11101:SF16">
    <property type="entry name" value="PHOSPHATE TRANSPORTER"/>
    <property type="match status" value="1"/>
</dbReference>
<name>A0A4R1RCK4_9FLAO</name>
<gene>
    <name evidence="8" type="ORF">EV196_109125</name>
</gene>
<evidence type="ECO:0000256" key="1">
    <source>
        <dbReference type="ARBA" id="ARBA00004141"/>
    </source>
</evidence>
<keyword evidence="3 6" id="KW-0812">Transmembrane</keyword>
<evidence type="ECO:0000256" key="4">
    <source>
        <dbReference type="ARBA" id="ARBA00022989"/>
    </source>
</evidence>
<evidence type="ECO:0000313" key="8">
    <source>
        <dbReference type="EMBL" id="TCL63499.1"/>
    </source>
</evidence>
<dbReference type="InterPro" id="IPR001204">
    <property type="entry name" value="Phos_transporter"/>
</dbReference>
<dbReference type="AlphaFoldDB" id="A0A4R1RCK4"/>
<comment type="caution">
    <text evidence="8">The sequence shown here is derived from an EMBL/GenBank/DDBJ whole genome shotgun (WGS) entry which is preliminary data.</text>
</comment>
<sequence>MIIALAVLAIADLVVGVSNDAVNFLNSAIGSKAISFNTIMIVAGFGIAIGALFSSGMMEVARNGIFNPGEFMFSEIMIIFMAVMITDILLLDFFNTFGMPTSTTVSIVFELLGASVAIALIKIGHDGGSFGDVVNYINTSKATEIVSSILLSVALSFSLGALVQWVSRLLLSYDFEKKAKWVGALFGGIAITSLVYFIFMKGIGGTDFAKQTHDFTNGETIKDFLKHQALTILAFSFVLWFLVSYALMQFAKVNIYKLIILIGTFSLALAFAGNDLVNFIGPSIGAYQSYLDFMNPEVNTLGLAANEFSMHSLGAKASTPTALLLIAGLIMVLTLWFSAKAKNVVKTSLDLSSQEETKERFQPNFLSRGFVRFAILSSQMTSYLLPNSWQAKIDKQFEKPVIELKKDKTYELPAFDLVRAAVNLMVAAVLISIATSMKLPLSTTYVTFMVAMGTSLADRAWGAESAVYRVAGVLNVIGGWFFTAFSAFTAAALVAFLLNLNVTVMFPILLVTAFALIIKSSISYNKKSKEVKAEDSLTKAESSSIQGVIHESAKNITNVVKRGNKIYTNAINGLAKQDLTLLKKNKKQIVKLSDEVDELRDNIFYFIKNLDESSLGASNFYIHVLGYLQDMTQSLEYITKVSYKHVHNNHKKLKFNQIKELKEVDERFETFFNNTQKAFDSRSFEEIGIILGRKQEILGLVTSKIQKQVERTRTEESSPKNTTLYFSLLLETKDLLNATMNLLEEYHKAHDSSVKPATVMVNTPKSTKPLDSTGPEESKES</sequence>